<evidence type="ECO:0000256" key="1">
    <source>
        <dbReference type="SAM" id="MobiDB-lite"/>
    </source>
</evidence>
<comment type="caution">
    <text evidence="3">The sequence shown here is derived from an EMBL/GenBank/DDBJ whole genome shotgun (WGS) entry which is preliminary data.</text>
</comment>
<keyword evidence="4" id="KW-1185">Reference proteome</keyword>
<feature type="signal peptide" evidence="2">
    <location>
        <begin position="1"/>
        <end position="24"/>
    </location>
</feature>
<evidence type="ECO:0000256" key="2">
    <source>
        <dbReference type="SAM" id="SignalP"/>
    </source>
</evidence>
<feature type="chain" id="PRO_5019587524" description="Wax synthase domain-containing protein" evidence="2">
    <location>
        <begin position="25"/>
        <end position="174"/>
    </location>
</feature>
<gene>
    <name evidence="3" type="ORF">EHS25_009922</name>
</gene>
<protein>
    <recommendedName>
        <fullName evidence="5">Wax synthase domain-containing protein</fullName>
    </recommendedName>
</protein>
<proteinExistence type="predicted"/>
<accession>A0A427YI43</accession>
<reference evidence="3 4" key="1">
    <citation type="submission" date="2018-11" db="EMBL/GenBank/DDBJ databases">
        <title>Genome sequence of Saitozyma podzolica DSM 27192.</title>
        <authorList>
            <person name="Aliyu H."/>
            <person name="Gorte O."/>
            <person name="Ochsenreither K."/>
        </authorList>
    </citation>
    <scope>NUCLEOTIDE SEQUENCE [LARGE SCALE GENOMIC DNA]</scope>
    <source>
        <strain evidence="3 4">DSM 27192</strain>
    </source>
</reference>
<dbReference type="EMBL" id="RSCD01000009">
    <property type="protein sequence ID" value="RSH90747.1"/>
    <property type="molecule type" value="Genomic_DNA"/>
</dbReference>
<feature type="region of interest" description="Disordered" evidence="1">
    <location>
        <begin position="94"/>
        <end position="119"/>
    </location>
</feature>
<evidence type="ECO:0000313" key="3">
    <source>
        <dbReference type="EMBL" id="RSH90747.1"/>
    </source>
</evidence>
<evidence type="ECO:0000313" key="4">
    <source>
        <dbReference type="Proteomes" id="UP000279259"/>
    </source>
</evidence>
<organism evidence="3 4">
    <name type="scientific">Saitozyma podzolica</name>
    <dbReference type="NCBI Taxonomy" id="1890683"/>
    <lineage>
        <taxon>Eukaryota</taxon>
        <taxon>Fungi</taxon>
        <taxon>Dikarya</taxon>
        <taxon>Basidiomycota</taxon>
        <taxon>Agaricomycotina</taxon>
        <taxon>Tremellomycetes</taxon>
        <taxon>Tremellales</taxon>
        <taxon>Trimorphomycetaceae</taxon>
        <taxon>Saitozyma</taxon>
    </lineage>
</organism>
<keyword evidence="2" id="KW-0732">Signal</keyword>
<dbReference type="Proteomes" id="UP000279259">
    <property type="component" value="Unassembled WGS sequence"/>
</dbReference>
<dbReference type="AlphaFoldDB" id="A0A427YI43"/>
<sequence>MGTADLLLVFLAALPLPPFPPGRAFLPGAFLYPIHLTLLPGAAFSPLPTSIFRTYDVSRSLERLAWAWGVLAGSEALIRTGVRLRRFWASIRSNGDTTDSKSNTKTENQPPPPPPPKGLQSLKIIRVSPVLMSIAIHLLAWRLAVVPPKPVVDPGAWTWPWDVTGLIGIGGGAG</sequence>
<dbReference type="OrthoDB" id="10380206at2759"/>
<evidence type="ECO:0008006" key="5">
    <source>
        <dbReference type="Google" id="ProtNLM"/>
    </source>
</evidence>
<name>A0A427YI43_9TREE</name>